<dbReference type="RefSeq" id="XP_040740416.1">
    <property type="nucleotide sequence ID" value="XM_040884814.1"/>
</dbReference>
<feature type="domain" description="F-box" evidence="4">
    <location>
        <begin position="51"/>
        <end position="98"/>
    </location>
</feature>
<dbReference type="SMART" id="SM00256">
    <property type="entry name" value="FBOX"/>
    <property type="match status" value="1"/>
</dbReference>
<dbReference type="PANTHER" id="PTHR19849:SF1">
    <property type="entry name" value="F-BOX_WD REPEAT-CONTAINING PROTEIN 7"/>
    <property type="match status" value="1"/>
</dbReference>
<dbReference type="PROSITE" id="PS50082">
    <property type="entry name" value="WD_REPEATS_2"/>
    <property type="match status" value="6"/>
</dbReference>
<proteinExistence type="predicted"/>
<dbReference type="GO" id="GO:0005737">
    <property type="term" value="C:cytoplasm"/>
    <property type="evidence" value="ECO:0007669"/>
    <property type="project" value="TreeGrafter"/>
</dbReference>
<dbReference type="PROSITE" id="PS00678">
    <property type="entry name" value="WD_REPEATS_1"/>
    <property type="match status" value="2"/>
</dbReference>
<evidence type="ECO:0000256" key="3">
    <source>
        <dbReference type="PROSITE-ProRule" id="PRU00221"/>
    </source>
</evidence>
<dbReference type="CDD" id="cd00200">
    <property type="entry name" value="WD40"/>
    <property type="match status" value="1"/>
</dbReference>
<feature type="repeat" description="WD" evidence="3">
    <location>
        <begin position="274"/>
        <end position="297"/>
    </location>
</feature>
<protein>
    <submittedName>
        <fullName evidence="5">WD40 repeat-like protein</fullName>
    </submittedName>
</protein>
<keyword evidence="1 3" id="KW-0853">WD repeat</keyword>
<name>A0A1Y1VYT1_9FUNG</name>
<dbReference type="SMART" id="SM00320">
    <property type="entry name" value="WD40"/>
    <property type="match status" value="7"/>
</dbReference>
<dbReference type="PRINTS" id="PR00320">
    <property type="entry name" value="GPROTEINBRPT"/>
</dbReference>
<dbReference type="Proteomes" id="UP000193922">
    <property type="component" value="Unassembled WGS sequence"/>
</dbReference>
<dbReference type="OrthoDB" id="190105at2759"/>
<organism evidence="5 6">
    <name type="scientific">Linderina pennispora</name>
    <dbReference type="NCBI Taxonomy" id="61395"/>
    <lineage>
        <taxon>Eukaryota</taxon>
        <taxon>Fungi</taxon>
        <taxon>Fungi incertae sedis</taxon>
        <taxon>Zoopagomycota</taxon>
        <taxon>Kickxellomycotina</taxon>
        <taxon>Kickxellomycetes</taxon>
        <taxon>Kickxellales</taxon>
        <taxon>Kickxellaceae</taxon>
        <taxon>Linderina</taxon>
    </lineage>
</organism>
<dbReference type="Pfam" id="PF12937">
    <property type="entry name" value="F-box-like"/>
    <property type="match status" value="1"/>
</dbReference>
<dbReference type="GO" id="GO:0043130">
    <property type="term" value="F:ubiquitin binding"/>
    <property type="evidence" value="ECO:0007669"/>
    <property type="project" value="TreeGrafter"/>
</dbReference>
<keyword evidence="2" id="KW-0677">Repeat</keyword>
<dbReference type="Pfam" id="PF00400">
    <property type="entry name" value="WD40"/>
    <property type="match status" value="6"/>
</dbReference>
<accession>A0A1Y1VYT1</accession>
<evidence type="ECO:0000313" key="5">
    <source>
        <dbReference type="EMBL" id="ORX66428.1"/>
    </source>
</evidence>
<dbReference type="InterPro" id="IPR001810">
    <property type="entry name" value="F-box_dom"/>
</dbReference>
<evidence type="ECO:0000256" key="2">
    <source>
        <dbReference type="ARBA" id="ARBA00022737"/>
    </source>
</evidence>
<evidence type="ECO:0000256" key="1">
    <source>
        <dbReference type="ARBA" id="ARBA00022574"/>
    </source>
</evidence>
<feature type="repeat" description="WD" evidence="3">
    <location>
        <begin position="368"/>
        <end position="409"/>
    </location>
</feature>
<dbReference type="PROSITE" id="PS50181">
    <property type="entry name" value="FBOX"/>
    <property type="match status" value="1"/>
</dbReference>
<dbReference type="InterPro" id="IPR015943">
    <property type="entry name" value="WD40/YVTN_repeat-like_dom_sf"/>
</dbReference>
<dbReference type="SUPFAM" id="SSF50978">
    <property type="entry name" value="WD40 repeat-like"/>
    <property type="match status" value="1"/>
</dbReference>
<dbReference type="InterPro" id="IPR036322">
    <property type="entry name" value="WD40_repeat_dom_sf"/>
</dbReference>
<dbReference type="GeneID" id="63801462"/>
<dbReference type="AlphaFoldDB" id="A0A1Y1VYT1"/>
<dbReference type="GO" id="GO:0005634">
    <property type="term" value="C:nucleus"/>
    <property type="evidence" value="ECO:0007669"/>
    <property type="project" value="TreeGrafter"/>
</dbReference>
<dbReference type="SUPFAM" id="SSF81383">
    <property type="entry name" value="F-box domain"/>
    <property type="match status" value="1"/>
</dbReference>
<gene>
    <name evidence="5" type="ORF">DL89DRAFT_226485</name>
</gene>
<dbReference type="PANTHER" id="PTHR19849">
    <property type="entry name" value="PHOSPHOLIPASE A-2-ACTIVATING PROTEIN"/>
    <property type="match status" value="1"/>
</dbReference>
<feature type="repeat" description="WD" evidence="3">
    <location>
        <begin position="465"/>
        <end position="486"/>
    </location>
</feature>
<sequence length="527" mass="58525">MAALYSMPSILTTYDQLPANMQSFLLYQLLRRTPRPILQFATQTMLPVLQRDFVSELPVEVSHHILKFMDTRSLCRASCVSRRWQDVVNGDAKVWRARLSDARVLPPAQMQCRRADGACDGAGGRVAAHGPVPVPTNAFKEEFARDYVLDRNWHEGKCRHISFVSEGGSVVTCVQLTDDYIIAGFDTKNIYVYDITTGATVRQLVGHEGGVWALAVVGNTVISGSTDRTVRIWDLETGRCTHVFAGHSSTVRCLQVLLPTDTRTPLERARNEPVRYEPSEPLIVTGSRDTTLRVWKLPSPTKDTPYVPRTGAEMPPPPRTNPYFMRVLEGHTDSVRAVAGFGNLVVSGSYDFAIRVWNVVTGQCLHVLEGHTAKVYTLALDTNLHLVISGSLDGTIRVWDWDTGACVRILRGHLTLVGLLALDHNTLVSAGADATLRVWDHPMQQPMPTHHTNAITCFQHDGTKIVSGADGTVKLWDVRTGAFVRDLLSGLSGVWQVRFDRRRCVAAVHRNDVSFFEVMDFGAEPEC</sequence>
<keyword evidence="6" id="KW-1185">Reference proteome</keyword>
<dbReference type="InterPro" id="IPR001680">
    <property type="entry name" value="WD40_rpt"/>
</dbReference>
<dbReference type="InterPro" id="IPR020472">
    <property type="entry name" value="WD40_PAC1"/>
</dbReference>
<evidence type="ECO:0000259" key="4">
    <source>
        <dbReference type="PROSITE" id="PS50181"/>
    </source>
</evidence>
<reference evidence="5 6" key="1">
    <citation type="submission" date="2016-07" db="EMBL/GenBank/DDBJ databases">
        <title>Pervasive Adenine N6-methylation of Active Genes in Fungi.</title>
        <authorList>
            <consortium name="DOE Joint Genome Institute"/>
            <person name="Mondo S.J."/>
            <person name="Dannebaum R.O."/>
            <person name="Kuo R.C."/>
            <person name="Labutti K."/>
            <person name="Haridas S."/>
            <person name="Kuo A."/>
            <person name="Salamov A."/>
            <person name="Ahrendt S.R."/>
            <person name="Lipzen A."/>
            <person name="Sullivan W."/>
            <person name="Andreopoulos W.B."/>
            <person name="Clum A."/>
            <person name="Lindquist E."/>
            <person name="Daum C."/>
            <person name="Ramamoorthy G.K."/>
            <person name="Gryganskyi A."/>
            <person name="Culley D."/>
            <person name="Magnuson J.K."/>
            <person name="James T.Y."/>
            <person name="O'Malley M.A."/>
            <person name="Stajich J.E."/>
            <person name="Spatafora J.W."/>
            <person name="Visel A."/>
            <person name="Grigoriev I.V."/>
        </authorList>
    </citation>
    <scope>NUCLEOTIDE SEQUENCE [LARGE SCALE GENOMIC DNA]</scope>
    <source>
        <strain evidence="5 6">ATCC 12442</strain>
    </source>
</reference>
<dbReference type="PROSITE" id="PS50294">
    <property type="entry name" value="WD_REPEATS_REGION"/>
    <property type="match status" value="4"/>
</dbReference>
<dbReference type="GO" id="GO:0010992">
    <property type="term" value="P:ubiquitin recycling"/>
    <property type="evidence" value="ECO:0007669"/>
    <property type="project" value="TreeGrafter"/>
</dbReference>
<dbReference type="GO" id="GO:0043161">
    <property type="term" value="P:proteasome-mediated ubiquitin-dependent protein catabolic process"/>
    <property type="evidence" value="ECO:0007669"/>
    <property type="project" value="TreeGrafter"/>
</dbReference>
<dbReference type="EMBL" id="MCFD01000015">
    <property type="protein sequence ID" value="ORX66428.1"/>
    <property type="molecule type" value="Genomic_DNA"/>
</dbReference>
<feature type="repeat" description="WD" evidence="3">
    <location>
        <begin position="204"/>
        <end position="243"/>
    </location>
</feature>
<feature type="repeat" description="WD" evidence="3">
    <location>
        <begin position="410"/>
        <end position="440"/>
    </location>
</feature>
<comment type="caution">
    <text evidence="5">The sequence shown here is derived from an EMBL/GenBank/DDBJ whole genome shotgun (WGS) entry which is preliminary data.</text>
</comment>
<dbReference type="Gene3D" id="2.130.10.10">
    <property type="entry name" value="YVTN repeat-like/Quinoprotein amine dehydrogenase"/>
    <property type="match status" value="1"/>
</dbReference>
<feature type="repeat" description="WD" evidence="3">
    <location>
        <begin position="328"/>
        <end position="367"/>
    </location>
</feature>
<dbReference type="InterPro" id="IPR019775">
    <property type="entry name" value="WD40_repeat_CS"/>
</dbReference>
<evidence type="ECO:0000313" key="6">
    <source>
        <dbReference type="Proteomes" id="UP000193922"/>
    </source>
</evidence>
<dbReference type="STRING" id="61395.A0A1Y1VYT1"/>
<dbReference type="Gene3D" id="1.20.1280.50">
    <property type="match status" value="1"/>
</dbReference>
<dbReference type="InterPro" id="IPR036047">
    <property type="entry name" value="F-box-like_dom_sf"/>
</dbReference>